<dbReference type="EMBL" id="JEMT01029519">
    <property type="protein sequence ID" value="EXX51936.1"/>
    <property type="molecule type" value="Genomic_DNA"/>
</dbReference>
<protein>
    <submittedName>
        <fullName evidence="2">Uncharacterized protein</fullName>
    </submittedName>
</protein>
<feature type="region of interest" description="Disordered" evidence="1">
    <location>
        <begin position="75"/>
        <end position="105"/>
    </location>
</feature>
<evidence type="ECO:0000313" key="3">
    <source>
        <dbReference type="Proteomes" id="UP000022910"/>
    </source>
</evidence>
<keyword evidence="3" id="KW-1185">Reference proteome</keyword>
<dbReference type="SMR" id="A0A015JXQ3"/>
<evidence type="ECO:0000313" key="2">
    <source>
        <dbReference type="EMBL" id="EXX51936.1"/>
    </source>
</evidence>
<reference evidence="2 3" key="1">
    <citation type="submission" date="2014-02" db="EMBL/GenBank/DDBJ databases">
        <title>Single nucleus genome sequencing reveals high similarity among nuclei of an endomycorrhizal fungus.</title>
        <authorList>
            <person name="Lin K."/>
            <person name="Geurts R."/>
            <person name="Zhang Z."/>
            <person name="Limpens E."/>
            <person name="Saunders D.G."/>
            <person name="Mu D."/>
            <person name="Pang E."/>
            <person name="Cao H."/>
            <person name="Cha H."/>
            <person name="Lin T."/>
            <person name="Zhou Q."/>
            <person name="Shang Y."/>
            <person name="Li Y."/>
            <person name="Ivanov S."/>
            <person name="Sharma T."/>
            <person name="Velzen R.V."/>
            <person name="Ruijter N.D."/>
            <person name="Aanen D.K."/>
            <person name="Win J."/>
            <person name="Kamoun S."/>
            <person name="Bisseling T."/>
            <person name="Huang S."/>
        </authorList>
    </citation>
    <scope>NUCLEOTIDE SEQUENCE [LARGE SCALE GENOMIC DNA]</scope>
    <source>
        <strain evidence="3">DAOM197198w</strain>
    </source>
</reference>
<dbReference type="Proteomes" id="UP000022910">
    <property type="component" value="Unassembled WGS sequence"/>
</dbReference>
<comment type="caution">
    <text evidence="2">The sequence shown here is derived from an EMBL/GenBank/DDBJ whole genome shotgun (WGS) entry which is preliminary data.</text>
</comment>
<proteinExistence type="predicted"/>
<accession>A0A015JXQ3</accession>
<feature type="compositionally biased region" description="Polar residues" evidence="1">
    <location>
        <begin position="91"/>
        <end position="105"/>
    </location>
</feature>
<sequence>MLHIEYLDILQNHGSIINEQMKPSSLHEIDLKRENNCKAVEEYNDDIKNHQPFTCKCEKAANQCDKPTHFSANLAKSTTSHNEESSRWLPKQNSPILETENNTEDNVSFSELKKVNETLETRDEAYDEEKELLNKINEILKMDNRKIRDKVNKMRVNELNRDSKSHDFLLPCDEDTGCVCDFLQVYEKHASFDNNRCRMYENVNNDIPRINYVPTTNDSIHENEFRYLIRKYTPLNNIPRGEIDEPTRVYGNSFYNPACLNNENNTITNLEEQLTGASLEYWGNNSIGSVEHSLTQSEWNILKSSNESANWLQHSFNQSNWLRSNTSSPNMRQRDLYA</sequence>
<organism evidence="2 3">
    <name type="scientific">Rhizophagus irregularis (strain DAOM 197198w)</name>
    <name type="common">Glomus intraradices</name>
    <dbReference type="NCBI Taxonomy" id="1432141"/>
    <lineage>
        <taxon>Eukaryota</taxon>
        <taxon>Fungi</taxon>
        <taxon>Fungi incertae sedis</taxon>
        <taxon>Mucoromycota</taxon>
        <taxon>Glomeromycotina</taxon>
        <taxon>Glomeromycetes</taxon>
        <taxon>Glomerales</taxon>
        <taxon>Glomeraceae</taxon>
        <taxon>Rhizophagus</taxon>
    </lineage>
</organism>
<dbReference type="AlphaFoldDB" id="A0A015JXQ3"/>
<dbReference type="OrthoDB" id="2322493at2759"/>
<evidence type="ECO:0000256" key="1">
    <source>
        <dbReference type="SAM" id="MobiDB-lite"/>
    </source>
</evidence>
<name>A0A015JXQ3_RHIIW</name>
<gene>
    <name evidence="2" type="ORF">RirG_257410</name>
</gene>
<dbReference type="HOGENOM" id="CLU_821696_0_0_1"/>